<evidence type="ECO:0000313" key="1">
    <source>
        <dbReference type="EMBL" id="RYQ19810.1"/>
    </source>
</evidence>
<evidence type="ECO:0000313" key="3">
    <source>
        <dbReference type="Proteomes" id="UP000291187"/>
    </source>
</evidence>
<dbReference type="EMBL" id="RYUM01000008">
    <property type="protein sequence ID" value="RYQ19810.1"/>
    <property type="molecule type" value="Genomic_DNA"/>
</dbReference>
<proteinExistence type="predicted"/>
<dbReference type="AlphaFoldDB" id="A0A4Q5A8K4"/>
<evidence type="ECO:0000313" key="2">
    <source>
        <dbReference type="EMBL" id="RYQ30809.1"/>
    </source>
</evidence>
<dbReference type="Proteomes" id="UP000291187">
    <property type="component" value="Unassembled WGS sequence"/>
</dbReference>
<name>A0A4Q5A8K4_9BIFI</name>
<comment type="caution">
    <text evidence="1">The sequence shown here is derived from an EMBL/GenBank/DDBJ whole genome shotgun (WGS) entry which is preliminary data.</text>
</comment>
<gene>
    <name evidence="2" type="ORF">PG2017B_0619</name>
    <name evidence="1" type="ORF">PG2071B_0615</name>
</gene>
<accession>A0A4Q5A8K4</accession>
<evidence type="ECO:0000313" key="4">
    <source>
        <dbReference type="Proteomes" id="UP000291920"/>
    </source>
</evidence>
<reference evidence="3 4" key="1">
    <citation type="submission" date="2018-12" db="EMBL/GenBank/DDBJ databases">
        <title>Unveiling genomic diversity among members of the Bifidobacterium pseudolongum species, a widely distributed gut commensal of the animal kingdom.</title>
        <authorList>
            <person name="Lugli G.A."/>
            <person name="Duranti S."/>
            <person name="Albert K."/>
            <person name="Mancabelli L."/>
            <person name="Napoli S."/>
            <person name="Viappiani A."/>
            <person name="Anzalone R."/>
            <person name="Longhi G."/>
            <person name="Milani C."/>
            <person name="Turroni F."/>
            <person name="Alessandri G."/>
            <person name="Sela D.A."/>
            <person name="Van Sinderen D."/>
            <person name="Ventura M."/>
        </authorList>
    </citation>
    <scope>NUCLEOTIDE SEQUENCE [LARGE SCALE GENOMIC DNA]</scope>
    <source>
        <strain evidence="2 4">2017B</strain>
        <strain evidence="1 3">2071B</strain>
    </source>
</reference>
<dbReference type="EMBL" id="RYUT01000002">
    <property type="protein sequence ID" value="RYQ30809.1"/>
    <property type="molecule type" value="Genomic_DNA"/>
</dbReference>
<dbReference type="Proteomes" id="UP000291920">
    <property type="component" value="Unassembled WGS sequence"/>
</dbReference>
<organism evidence="1 3">
    <name type="scientific">Bifidobacterium pseudolongum subsp. globosum</name>
    <dbReference type="NCBI Taxonomy" id="1690"/>
    <lineage>
        <taxon>Bacteria</taxon>
        <taxon>Bacillati</taxon>
        <taxon>Actinomycetota</taxon>
        <taxon>Actinomycetes</taxon>
        <taxon>Bifidobacteriales</taxon>
        <taxon>Bifidobacteriaceae</taxon>
        <taxon>Bifidobacterium</taxon>
    </lineage>
</organism>
<protein>
    <submittedName>
        <fullName evidence="1">Uncharacterized protein</fullName>
    </submittedName>
</protein>
<sequence length="70" mass="7840">MDVHGPVFSRRGRYGRYDPFSLDANHSPRFSSRLTVALSRPISLAVSLTLRPCSQCSLSIRIRSSGDRCE</sequence>